<dbReference type="Proteomes" id="UP000663929">
    <property type="component" value="Chromosome"/>
</dbReference>
<evidence type="ECO:0000256" key="2">
    <source>
        <dbReference type="ARBA" id="ARBA00011901"/>
    </source>
</evidence>
<proteinExistence type="predicted"/>
<dbReference type="SUPFAM" id="SSF53187">
    <property type="entry name" value="Zn-dependent exopeptidases"/>
    <property type="match status" value="1"/>
</dbReference>
<name>A0A8A4TQT1_SULCO</name>
<dbReference type="SMART" id="SM00646">
    <property type="entry name" value="Ami_3"/>
    <property type="match status" value="1"/>
</dbReference>
<dbReference type="InterPro" id="IPR002508">
    <property type="entry name" value="MurNAc-LAA_cat"/>
</dbReference>
<accession>A0A8A4TQT1</accession>
<organism evidence="5 6">
    <name type="scientific">Sulfidibacter corallicola</name>
    <dbReference type="NCBI Taxonomy" id="2818388"/>
    <lineage>
        <taxon>Bacteria</taxon>
        <taxon>Pseudomonadati</taxon>
        <taxon>Acidobacteriota</taxon>
        <taxon>Holophagae</taxon>
        <taxon>Acanthopleuribacterales</taxon>
        <taxon>Acanthopleuribacteraceae</taxon>
        <taxon>Sulfidibacter</taxon>
    </lineage>
</organism>
<evidence type="ECO:0000313" key="5">
    <source>
        <dbReference type="EMBL" id="QTD51442.1"/>
    </source>
</evidence>
<gene>
    <name evidence="5" type="ORF">J3U87_03140</name>
</gene>
<evidence type="ECO:0000256" key="3">
    <source>
        <dbReference type="ARBA" id="ARBA00022801"/>
    </source>
</evidence>
<dbReference type="GO" id="GO:0030288">
    <property type="term" value="C:outer membrane-bounded periplasmic space"/>
    <property type="evidence" value="ECO:0007669"/>
    <property type="project" value="TreeGrafter"/>
</dbReference>
<evidence type="ECO:0000259" key="4">
    <source>
        <dbReference type="SMART" id="SM00646"/>
    </source>
</evidence>
<evidence type="ECO:0000313" key="6">
    <source>
        <dbReference type="Proteomes" id="UP000663929"/>
    </source>
</evidence>
<dbReference type="EMBL" id="CP071793">
    <property type="protein sequence ID" value="QTD51442.1"/>
    <property type="molecule type" value="Genomic_DNA"/>
</dbReference>
<dbReference type="Pfam" id="PF01520">
    <property type="entry name" value="Amidase_3"/>
    <property type="match status" value="1"/>
</dbReference>
<dbReference type="PANTHER" id="PTHR30404">
    <property type="entry name" value="N-ACETYLMURAMOYL-L-ALANINE AMIDASE"/>
    <property type="match status" value="1"/>
</dbReference>
<reference evidence="5" key="1">
    <citation type="submission" date="2021-03" db="EMBL/GenBank/DDBJ databases">
        <title>Acanthopleuribacteraceae sp. M133.</title>
        <authorList>
            <person name="Wang G."/>
        </authorList>
    </citation>
    <scope>NUCLEOTIDE SEQUENCE</scope>
    <source>
        <strain evidence="5">M133</strain>
    </source>
</reference>
<feature type="domain" description="MurNAc-LAA" evidence="4">
    <location>
        <begin position="319"/>
        <end position="474"/>
    </location>
</feature>
<dbReference type="EC" id="3.5.1.28" evidence="2"/>
<keyword evidence="6" id="KW-1185">Reference proteome</keyword>
<dbReference type="Gene3D" id="3.40.630.40">
    <property type="entry name" value="Zn-dependent exopeptidases"/>
    <property type="match status" value="1"/>
</dbReference>
<dbReference type="KEGG" id="scor:J3U87_03140"/>
<dbReference type="CDD" id="cd02696">
    <property type="entry name" value="MurNAc-LAA"/>
    <property type="match status" value="1"/>
</dbReference>
<dbReference type="AlphaFoldDB" id="A0A8A4TQT1"/>
<sequence length="497" mass="56005">MSLSIATVPVWSFEDKNVLTMYHGTEPHPVEILPGTIPPYIKLDPFLMGLGIQPGRREEHRLVLDINQRDLTIDLNTHDAYYGRTKAPFSIQERDGALYVQTLHLVKVFSDLLGVQLIYDRPSRSLHVPKIEDVVATIRTHRRGERYQISVIYNQGLRAPKVEKIDRSLLLKIPRSPVIIDKTRMEPNEAITSMEVFTNLPDGSTEILFQMGPGVSSYTVDPFSPNNPRTLIDLRGDFTPESEIETGLPIEKQVGIQRIVIDPGHGGMDRGALGPTGLKEKDVVLDLAKRLKHQLDMLGTYAVKLTRDDDIFLSLKTRTAIANHYKADLFISIHVNAVKQYNAKGSETYYLSMDSDVDPDEFYHYHEFEGATGHEEEEEDPIGDDLTMMLWDMAQAKHLEDSFRLAKYIQEELNKLAGIRSRGVKQAPLKVLKGATMPAILFEAAFISNPLEEKKLKESLFKNQVAEAVARAIQNYDGDVKAKAQRGLLVPVEDPEP</sequence>
<comment type="catalytic activity">
    <reaction evidence="1">
        <text>Hydrolyzes the link between N-acetylmuramoyl residues and L-amino acid residues in certain cell-wall glycopeptides.</text>
        <dbReference type="EC" id="3.5.1.28"/>
    </reaction>
</comment>
<dbReference type="PANTHER" id="PTHR30404:SF0">
    <property type="entry name" value="N-ACETYLMURAMOYL-L-ALANINE AMIDASE AMIC"/>
    <property type="match status" value="1"/>
</dbReference>
<dbReference type="RefSeq" id="WP_237381569.1">
    <property type="nucleotide sequence ID" value="NZ_CP071793.1"/>
</dbReference>
<keyword evidence="3" id="KW-0378">Hydrolase</keyword>
<protein>
    <recommendedName>
        <fullName evidence="2">N-acetylmuramoyl-L-alanine amidase</fullName>
        <ecNumber evidence="2">3.5.1.28</ecNumber>
    </recommendedName>
</protein>
<dbReference type="FunFam" id="3.40.630.40:FF:000005">
    <property type="entry name" value="N-acetylmuramoyl-L-alanine amidase (AmiA)"/>
    <property type="match status" value="1"/>
</dbReference>
<dbReference type="GO" id="GO:0009253">
    <property type="term" value="P:peptidoglycan catabolic process"/>
    <property type="evidence" value="ECO:0007669"/>
    <property type="project" value="InterPro"/>
</dbReference>
<evidence type="ECO:0000256" key="1">
    <source>
        <dbReference type="ARBA" id="ARBA00001561"/>
    </source>
</evidence>
<dbReference type="InterPro" id="IPR050695">
    <property type="entry name" value="N-acetylmuramoyl_amidase_3"/>
</dbReference>
<dbReference type="GO" id="GO:0008745">
    <property type="term" value="F:N-acetylmuramoyl-L-alanine amidase activity"/>
    <property type="evidence" value="ECO:0007669"/>
    <property type="project" value="UniProtKB-EC"/>
</dbReference>